<feature type="region of interest" description="Disordered" evidence="12">
    <location>
        <begin position="199"/>
        <end position="224"/>
    </location>
</feature>
<dbReference type="GO" id="GO:0032259">
    <property type="term" value="P:methylation"/>
    <property type="evidence" value="ECO:0007669"/>
    <property type="project" value="UniProtKB-KW"/>
</dbReference>
<evidence type="ECO:0000256" key="3">
    <source>
        <dbReference type="ARBA" id="ARBA00022679"/>
    </source>
</evidence>
<dbReference type="GO" id="GO:0043565">
    <property type="term" value="F:sequence-specific DNA binding"/>
    <property type="evidence" value="ECO:0007669"/>
    <property type="project" value="InterPro"/>
</dbReference>
<dbReference type="Pfam" id="PF02805">
    <property type="entry name" value="Ada_Zn_binding"/>
    <property type="match status" value="1"/>
</dbReference>
<keyword evidence="10" id="KW-0804">Transcription</keyword>
<sequence length="224" mass="25709">MNHDGHGFAHEHELESFQPEIVGDTSDERLTDERWRAILNNDAAYNDQFFYAVKTTKIFCRPSCKSRPPKKENVRIFHAAREALAEDYRPCKRCKPTGQRLPDNEWVSQITQYIDAHYREDMTLSTLADVCHGSPYHLHRTFKRVKGMTLVDYVQQKRIGKAMEYLAETDKTVTAIAGAVGIANTPYFITLFKKLTGKTPKEYRQSHGKKLDEPGGKNDESKAQ</sequence>
<evidence type="ECO:0000256" key="1">
    <source>
        <dbReference type="ARBA" id="ARBA00001947"/>
    </source>
</evidence>
<dbReference type="InterPro" id="IPR004026">
    <property type="entry name" value="Ada_DNA_repair_Zn-bd"/>
</dbReference>
<dbReference type="Gene3D" id="3.40.10.10">
    <property type="entry name" value="DNA Methylphosphotriester Repair Domain"/>
    <property type="match status" value="1"/>
</dbReference>
<dbReference type="InterPro" id="IPR009057">
    <property type="entry name" value="Homeodomain-like_sf"/>
</dbReference>
<dbReference type="RefSeq" id="WP_122916054.1">
    <property type="nucleotide sequence ID" value="NZ_RHHQ01000003.1"/>
</dbReference>
<organism evidence="14 15">
    <name type="scientific">Brevibacillus fluminis</name>
    <dbReference type="NCBI Taxonomy" id="511487"/>
    <lineage>
        <taxon>Bacteria</taxon>
        <taxon>Bacillati</taxon>
        <taxon>Bacillota</taxon>
        <taxon>Bacilli</taxon>
        <taxon>Bacillales</taxon>
        <taxon>Paenibacillaceae</taxon>
        <taxon>Brevibacillus</taxon>
    </lineage>
</organism>
<reference evidence="14 15" key="1">
    <citation type="submission" date="2018-10" db="EMBL/GenBank/DDBJ databases">
        <title>Phylogenomics of Brevibacillus.</title>
        <authorList>
            <person name="Dunlap C."/>
        </authorList>
    </citation>
    <scope>NUCLEOTIDE SEQUENCE [LARGE SCALE GENOMIC DNA]</scope>
    <source>
        <strain evidence="14 15">JCM 15716</strain>
    </source>
</reference>
<evidence type="ECO:0000256" key="4">
    <source>
        <dbReference type="ARBA" id="ARBA00022723"/>
    </source>
</evidence>
<gene>
    <name evidence="14" type="ORF">EDM56_01210</name>
</gene>
<evidence type="ECO:0000256" key="12">
    <source>
        <dbReference type="SAM" id="MobiDB-lite"/>
    </source>
</evidence>
<dbReference type="InterPro" id="IPR018060">
    <property type="entry name" value="HTH_AraC"/>
</dbReference>
<keyword evidence="4" id="KW-0479">Metal-binding</keyword>
<evidence type="ECO:0000256" key="8">
    <source>
        <dbReference type="ARBA" id="ARBA00023125"/>
    </source>
</evidence>
<dbReference type="Pfam" id="PF12833">
    <property type="entry name" value="HTH_18"/>
    <property type="match status" value="1"/>
</dbReference>
<evidence type="ECO:0000256" key="6">
    <source>
        <dbReference type="ARBA" id="ARBA00022833"/>
    </source>
</evidence>
<dbReference type="OrthoDB" id="9802228at2"/>
<name>A0A3M8DW64_9BACL</name>
<dbReference type="PROSITE" id="PS01124">
    <property type="entry name" value="HTH_ARAC_FAMILY_2"/>
    <property type="match status" value="1"/>
</dbReference>
<dbReference type="InterPro" id="IPR035451">
    <property type="entry name" value="Ada-like_dom_sf"/>
</dbReference>
<feature type="domain" description="HTH araC/xylS-type" evidence="13">
    <location>
        <begin position="108"/>
        <end position="206"/>
    </location>
</feature>
<evidence type="ECO:0000256" key="9">
    <source>
        <dbReference type="ARBA" id="ARBA00023159"/>
    </source>
</evidence>
<dbReference type="GO" id="GO:0008270">
    <property type="term" value="F:zinc ion binding"/>
    <property type="evidence" value="ECO:0007669"/>
    <property type="project" value="InterPro"/>
</dbReference>
<evidence type="ECO:0000256" key="11">
    <source>
        <dbReference type="ARBA" id="ARBA00023204"/>
    </source>
</evidence>
<keyword evidence="9" id="KW-0010">Activator</keyword>
<dbReference type="Gene3D" id="1.10.10.60">
    <property type="entry name" value="Homeodomain-like"/>
    <property type="match status" value="2"/>
</dbReference>
<dbReference type="InterPro" id="IPR016220">
    <property type="entry name" value="Me-P-triester_DNA_alkyl-Trfase"/>
</dbReference>
<keyword evidence="15" id="KW-1185">Reference proteome</keyword>
<evidence type="ECO:0000259" key="13">
    <source>
        <dbReference type="PROSITE" id="PS01124"/>
    </source>
</evidence>
<dbReference type="AlphaFoldDB" id="A0A3M8DW64"/>
<evidence type="ECO:0000256" key="10">
    <source>
        <dbReference type="ARBA" id="ARBA00023163"/>
    </source>
</evidence>
<protein>
    <submittedName>
        <fullName evidence="14">Helix-turn-helix domain-containing protein</fullName>
    </submittedName>
</protein>
<keyword evidence="8" id="KW-0238">DNA-binding</keyword>
<accession>A0A3M8DW64</accession>
<evidence type="ECO:0000256" key="5">
    <source>
        <dbReference type="ARBA" id="ARBA00022763"/>
    </source>
</evidence>
<keyword evidence="6" id="KW-0862">Zinc</keyword>
<keyword evidence="3" id="KW-0808">Transferase</keyword>
<comment type="cofactor">
    <cofactor evidence="1">
        <name>Zn(2+)</name>
        <dbReference type="ChEBI" id="CHEBI:29105"/>
    </cofactor>
</comment>
<dbReference type="SMART" id="SM00342">
    <property type="entry name" value="HTH_ARAC"/>
    <property type="match status" value="1"/>
</dbReference>
<evidence type="ECO:0000313" key="14">
    <source>
        <dbReference type="EMBL" id="RNB92348.1"/>
    </source>
</evidence>
<dbReference type="PANTHER" id="PTHR43280:SF28">
    <property type="entry name" value="HTH-TYPE TRANSCRIPTIONAL ACTIVATOR RHAS"/>
    <property type="match status" value="1"/>
</dbReference>
<dbReference type="GO" id="GO:0006307">
    <property type="term" value="P:DNA alkylation repair"/>
    <property type="evidence" value="ECO:0007669"/>
    <property type="project" value="UniProtKB-ARBA"/>
</dbReference>
<dbReference type="SUPFAM" id="SSF46689">
    <property type="entry name" value="Homeodomain-like"/>
    <property type="match status" value="2"/>
</dbReference>
<evidence type="ECO:0000256" key="7">
    <source>
        <dbReference type="ARBA" id="ARBA00023015"/>
    </source>
</evidence>
<dbReference type="FunFam" id="3.40.10.10:FF:000001">
    <property type="entry name" value="DNA-3-methyladenine glycosylase 2"/>
    <property type="match status" value="1"/>
</dbReference>
<evidence type="ECO:0000256" key="2">
    <source>
        <dbReference type="ARBA" id="ARBA00022603"/>
    </source>
</evidence>
<keyword evidence="11" id="KW-0234">DNA repair</keyword>
<proteinExistence type="predicted"/>
<dbReference type="SUPFAM" id="SSF57884">
    <property type="entry name" value="Ada DNA repair protein, N-terminal domain (N-Ada 10)"/>
    <property type="match status" value="1"/>
</dbReference>
<evidence type="ECO:0000313" key="15">
    <source>
        <dbReference type="Proteomes" id="UP000271031"/>
    </source>
</evidence>
<dbReference type="PIRSF" id="PIRSF000408">
    <property type="entry name" value="Alkyltransferas_AdaA"/>
    <property type="match status" value="1"/>
</dbReference>
<dbReference type="PANTHER" id="PTHR43280">
    <property type="entry name" value="ARAC-FAMILY TRANSCRIPTIONAL REGULATOR"/>
    <property type="match status" value="1"/>
</dbReference>
<keyword evidence="7" id="KW-0805">Transcription regulation</keyword>
<dbReference type="GO" id="GO:0003700">
    <property type="term" value="F:DNA-binding transcription factor activity"/>
    <property type="evidence" value="ECO:0007669"/>
    <property type="project" value="InterPro"/>
</dbReference>
<comment type="caution">
    <text evidence="14">The sequence shown here is derived from an EMBL/GenBank/DDBJ whole genome shotgun (WGS) entry which is preliminary data.</text>
</comment>
<keyword evidence="2" id="KW-0489">Methyltransferase</keyword>
<dbReference type="GO" id="GO:0008168">
    <property type="term" value="F:methyltransferase activity"/>
    <property type="evidence" value="ECO:0007669"/>
    <property type="project" value="UniProtKB-KW"/>
</dbReference>
<keyword evidence="5" id="KW-0227">DNA damage</keyword>
<dbReference type="Proteomes" id="UP000271031">
    <property type="component" value="Unassembled WGS sequence"/>
</dbReference>
<dbReference type="EMBL" id="RHHQ01000003">
    <property type="protein sequence ID" value="RNB92348.1"/>
    <property type="molecule type" value="Genomic_DNA"/>
</dbReference>